<keyword evidence="3" id="KW-0812">Transmembrane</keyword>
<gene>
    <name evidence="9" type="ORF">ALC57_06923</name>
</gene>
<name>A0A195E740_9HYME</name>
<dbReference type="Pfam" id="PF02949">
    <property type="entry name" value="7tm_6"/>
    <property type="match status" value="1"/>
</dbReference>
<keyword evidence="8" id="KW-0807">Transducer</keyword>
<organism evidence="9 10">
    <name type="scientific">Trachymyrmex cornetzi</name>
    <dbReference type="NCBI Taxonomy" id="471704"/>
    <lineage>
        <taxon>Eukaryota</taxon>
        <taxon>Metazoa</taxon>
        <taxon>Ecdysozoa</taxon>
        <taxon>Arthropoda</taxon>
        <taxon>Hexapoda</taxon>
        <taxon>Insecta</taxon>
        <taxon>Pterygota</taxon>
        <taxon>Neoptera</taxon>
        <taxon>Endopterygota</taxon>
        <taxon>Hymenoptera</taxon>
        <taxon>Apocrita</taxon>
        <taxon>Aculeata</taxon>
        <taxon>Formicoidea</taxon>
        <taxon>Formicidae</taxon>
        <taxon>Myrmicinae</taxon>
        <taxon>Trachymyrmex</taxon>
    </lineage>
</organism>
<dbReference type="Proteomes" id="UP000078492">
    <property type="component" value="Unassembled WGS sequence"/>
</dbReference>
<evidence type="ECO:0000256" key="7">
    <source>
        <dbReference type="ARBA" id="ARBA00023170"/>
    </source>
</evidence>
<protein>
    <submittedName>
        <fullName evidence="9">Uncharacterized protein</fullName>
    </submittedName>
</protein>
<evidence type="ECO:0000256" key="3">
    <source>
        <dbReference type="ARBA" id="ARBA00022692"/>
    </source>
</evidence>
<proteinExistence type="predicted"/>
<evidence type="ECO:0000256" key="2">
    <source>
        <dbReference type="ARBA" id="ARBA00022606"/>
    </source>
</evidence>
<accession>A0A195E740</accession>
<evidence type="ECO:0000256" key="5">
    <source>
        <dbReference type="ARBA" id="ARBA00022989"/>
    </source>
</evidence>
<dbReference type="GO" id="GO:0016020">
    <property type="term" value="C:membrane"/>
    <property type="evidence" value="ECO:0007669"/>
    <property type="project" value="UniProtKB-SubCell"/>
</dbReference>
<comment type="subcellular location">
    <subcellularLocation>
        <location evidence="1">Membrane</location>
        <topology evidence="1">Multi-pass membrane protein</topology>
    </subcellularLocation>
</comment>
<feature type="non-terminal residue" evidence="9">
    <location>
        <position position="1"/>
    </location>
</feature>
<evidence type="ECO:0000256" key="1">
    <source>
        <dbReference type="ARBA" id="ARBA00004141"/>
    </source>
</evidence>
<sequence length="60" mass="7034">IFHRYNVRWYTAPLSIQKLILFLLQRSSKTFSLNVGGLFQASLKCFASVKTILHIRTYIM</sequence>
<dbReference type="STRING" id="471704.A0A195E740"/>
<dbReference type="GO" id="GO:0004984">
    <property type="term" value="F:olfactory receptor activity"/>
    <property type="evidence" value="ECO:0007669"/>
    <property type="project" value="InterPro"/>
</dbReference>
<keyword evidence="2" id="KW-0716">Sensory transduction</keyword>
<evidence type="ECO:0000256" key="6">
    <source>
        <dbReference type="ARBA" id="ARBA00023136"/>
    </source>
</evidence>
<keyword evidence="7" id="KW-0675">Receptor</keyword>
<evidence type="ECO:0000256" key="8">
    <source>
        <dbReference type="ARBA" id="ARBA00023224"/>
    </source>
</evidence>
<dbReference type="GO" id="GO:0007165">
    <property type="term" value="P:signal transduction"/>
    <property type="evidence" value="ECO:0007669"/>
    <property type="project" value="UniProtKB-KW"/>
</dbReference>
<keyword evidence="10" id="KW-1185">Reference proteome</keyword>
<reference evidence="9 10" key="1">
    <citation type="submission" date="2015-09" db="EMBL/GenBank/DDBJ databases">
        <title>Trachymyrmex cornetzi WGS genome.</title>
        <authorList>
            <person name="Nygaard S."/>
            <person name="Hu H."/>
            <person name="Boomsma J."/>
            <person name="Zhang G."/>
        </authorList>
    </citation>
    <scope>NUCLEOTIDE SEQUENCE [LARGE SCALE GENOMIC DNA]</scope>
    <source>
        <strain evidence="9">Tcor2-1</strain>
        <tissue evidence="9">Whole body</tissue>
    </source>
</reference>
<evidence type="ECO:0000256" key="4">
    <source>
        <dbReference type="ARBA" id="ARBA00022725"/>
    </source>
</evidence>
<keyword evidence="5" id="KW-1133">Transmembrane helix</keyword>
<keyword evidence="4" id="KW-0552">Olfaction</keyword>
<dbReference type="InterPro" id="IPR004117">
    <property type="entry name" value="7tm6_olfct_rcpt"/>
</dbReference>
<dbReference type="GO" id="GO:0005549">
    <property type="term" value="F:odorant binding"/>
    <property type="evidence" value="ECO:0007669"/>
    <property type="project" value="InterPro"/>
</dbReference>
<evidence type="ECO:0000313" key="10">
    <source>
        <dbReference type="Proteomes" id="UP000078492"/>
    </source>
</evidence>
<dbReference type="EMBL" id="KQ979568">
    <property type="protein sequence ID" value="KYN21015.1"/>
    <property type="molecule type" value="Genomic_DNA"/>
</dbReference>
<dbReference type="AlphaFoldDB" id="A0A195E740"/>
<evidence type="ECO:0000313" key="9">
    <source>
        <dbReference type="EMBL" id="KYN21015.1"/>
    </source>
</evidence>
<keyword evidence="6" id="KW-0472">Membrane</keyword>